<accession>A0A370DH54</accession>
<name>A0A370DH54_9GAMM</name>
<dbReference type="AlphaFoldDB" id="A0A370DH54"/>
<comment type="caution">
    <text evidence="1">The sequence shown here is derived from an EMBL/GenBank/DDBJ whole genome shotgun (WGS) entry which is preliminary data.</text>
</comment>
<sequence length="79" mass="8932">MHPSQHVRIHQQKRISAHAANSDSYELFNLLTGPEFLDKVESLLPDHRERLFPPTETLSMFLAQAMSAGRSCQNVVDDA</sequence>
<evidence type="ECO:0000313" key="2">
    <source>
        <dbReference type="Proteomes" id="UP000255508"/>
    </source>
</evidence>
<organism evidence="1 2">
    <name type="scientific">endosymbiont of Lamellibrachia luymesi</name>
    <dbReference type="NCBI Taxonomy" id="2200907"/>
    <lineage>
        <taxon>Bacteria</taxon>
        <taxon>Pseudomonadati</taxon>
        <taxon>Pseudomonadota</taxon>
        <taxon>Gammaproteobacteria</taxon>
        <taxon>sulfur-oxidizing symbionts</taxon>
    </lineage>
</organism>
<gene>
    <name evidence="1" type="ORF">DIZ79_17235</name>
</gene>
<dbReference type="Proteomes" id="UP000255508">
    <property type="component" value="Unassembled WGS sequence"/>
</dbReference>
<evidence type="ECO:0000313" key="1">
    <source>
        <dbReference type="EMBL" id="RDH84222.1"/>
    </source>
</evidence>
<dbReference type="EMBL" id="QFXD01000309">
    <property type="protein sequence ID" value="RDH84222.1"/>
    <property type="molecule type" value="Genomic_DNA"/>
</dbReference>
<feature type="non-terminal residue" evidence="1">
    <location>
        <position position="79"/>
    </location>
</feature>
<protein>
    <submittedName>
        <fullName evidence="1">IS4 family transposase</fullName>
    </submittedName>
</protein>
<proteinExistence type="predicted"/>
<reference evidence="1 2" key="1">
    <citation type="journal article" date="2018" name="ISME J.">
        <title>Endosymbiont genomes yield clues of tubeworm success.</title>
        <authorList>
            <person name="Li Y."/>
            <person name="Liles M.R."/>
            <person name="Halanych K.M."/>
        </authorList>
    </citation>
    <scope>NUCLEOTIDE SEQUENCE [LARGE SCALE GENOMIC DNA]</scope>
    <source>
        <strain evidence="1">A1422</strain>
    </source>
</reference>